<dbReference type="GO" id="GO:0008033">
    <property type="term" value="P:tRNA processing"/>
    <property type="evidence" value="ECO:0007669"/>
    <property type="project" value="UniProtKB-KW"/>
</dbReference>
<comment type="caution">
    <text evidence="14">The sequence shown here is derived from an EMBL/GenBank/DDBJ whole genome shotgun (WGS) entry which is preliminary data.</text>
</comment>
<dbReference type="GO" id="GO:0003725">
    <property type="term" value="F:double-stranded RNA binding"/>
    <property type="evidence" value="ECO:0007669"/>
    <property type="project" value="InterPro"/>
</dbReference>
<dbReference type="PIRSF" id="PIRSF004930">
    <property type="entry name" value="Tln_factor_SUA5"/>
    <property type="match status" value="1"/>
</dbReference>
<dbReference type="GO" id="GO:0000049">
    <property type="term" value="F:tRNA binding"/>
    <property type="evidence" value="ECO:0007669"/>
    <property type="project" value="TreeGrafter"/>
</dbReference>
<name>A0A1J5T2Q1_9ZZZZ</name>
<dbReference type="GO" id="GO:0061710">
    <property type="term" value="F:L-threonylcarbamoyladenylate synthase"/>
    <property type="evidence" value="ECO:0007669"/>
    <property type="project" value="UniProtKB-EC"/>
</dbReference>
<feature type="domain" description="YrdC-like" evidence="13">
    <location>
        <begin position="17"/>
        <end position="203"/>
    </location>
</feature>
<keyword evidence="10" id="KW-0067">ATP-binding</keyword>
<evidence type="ECO:0000259" key="13">
    <source>
        <dbReference type="PROSITE" id="PS51163"/>
    </source>
</evidence>
<keyword evidence="6 14" id="KW-0808">Transferase</keyword>
<dbReference type="EC" id="2.7.7.87" evidence="3"/>
<dbReference type="GO" id="GO:0005524">
    <property type="term" value="F:ATP binding"/>
    <property type="evidence" value="ECO:0007669"/>
    <property type="project" value="UniProtKB-KW"/>
</dbReference>
<evidence type="ECO:0000256" key="4">
    <source>
        <dbReference type="ARBA" id="ARBA00015492"/>
    </source>
</evidence>
<evidence type="ECO:0000256" key="8">
    <source>
        <dbReference type="ARBA" id="ARBA00022695"/>
    </source>
</evidence>
<evidence type="ECO:0000256" key="9">
    <source>
        <dbReference type="ARBA" id="ARBA00022741"/>
    </source>
</evidence>
<comment type="catalytic activity">
    <reaction evidence="12">
        <text>L-threonine + hydrogencarbonate + ATP = L-threonylcarbamoyladenylate + diphosphate + H2O</text>
        <dbReference type="Rhea" id="RHEA:36407"/>
        <dbReference type="ChEBI" id="CHEBI:15377"/>
        <dbReference type="ChEBI" id="CHEBI:17544"/>
        <dbReference type="ChEBI" id="CHEBI:30616"/>
        <dbReference type="ChEBI" id="CHEBI:33019"/>
        <dbReference type="ChEBI" id="CHEBI:57926"/>
        <dbReference type="ChEBI" id="CHEBI:73682"/>
        <dbReference type="EC" id="2.7.7.87"/>
    </reaction>
</comment>
<dbReference type="PANTHER" id="PTHR17490:SF16">
    <property type="entry name" value="THREONYLCARBAMOYL-AMP SYNTHASE"/>
    <property type="match status" value="1"/>
</dbReference>
<evidence type="ECO:0000256" key="3">
    <source>
        <dbReference type="ARBA" id="ARBA00012584"/>
    </source>
</evidence>
<evidence type="ECO:0000256" key="6">
    <source>
        <dbReference type="ARBA" id="ARBA00022679"/>
    </source>
</evidence>
<dbReference type="FunFam" id="3.90.870.10:FF:000009">
    <property type="entry name" value="Threonylcarbamoyl-AMP synthase, putative"/>
    <property type="match status" value="1"/>
</dbReference>
<evidence type="ECO:0000256" key="2">
    <source>
        <dbReference type="ARBA" id="ARBA00007663"/>
    </source>
</evidence>
<keyword evidence="5" id="KW-0963">Cytoplasm</keyword>
<dbReference type="InterPro" id="IPR017945">
    <property type="entry name" value="DHBP_synth_RibB-like_a/b_dom"/>
</dbReference>
<dbReference type="GO" id="GO:0006450">
    <property type="term" value="P:regulation of translational fidelity"/>
    <property type="evidence" value="ECO:0007669"/>
    <property type="project" value="TreeGrafter"/>
</dbReference>
<evidence type="ECO:0000256" key="5">
    <source>
        <dbReference type="ARBA" id="ARBA00022490"/>
    </source>
</evidence>
<dbReference type="AlphaFoldDB" id="A0A1J5T2Q1"/>
<dbReference type="Gene3D" id="3.40.50.11030">
    <property type="entry name" value="Threonylcarbamoyl-AMP synthase, C-terminal domain"/>
    <property type="match status" value="1"/>
</dbReference>
<dbReference type="InterPro" id="IPR006070">
    <property type="entry name" value="Sua5-like_dom"/>
</dbReference>
<protein>
    <recommendedName>
        <fullName evidence="4">Threonylcarbamoyl-AMP synthase</fullName>
        <ecNumber evidence="3">2.7.7.87</ecNumber>
    </recommendedName>
    <alternativeName>
        <fullName evidence="11">L-threonylcarbamoyladenylate synthase</fullName>
    </alternativeName>
</protein>
<dbReference type="InterPro" id="IPR010923">
    <property type="entry name" value="T(6)A37_SUA5"/>
</dbReference>
<dbReference type="InterPro" id="IPR050156">
    <property type="entry name" value="TC-AMP_synthase_SUA5"/>
</dbReference>
<dbReference type="InterPro" id="IPR038385">
    <property type="entry name" value="Sua5/YwlC_C"/>
</dbReference>
<dbReference type="Pfam" id="PF01300">
    <property type="entry name" value="Sua5_yciO_yrdC"/>
    <property type="match status" value="1"/>
</dbReference>
<dbReference type="EMBL" id="MLJW01000010">
    <property type="protein sequence ID" value="OIR15079.1"/>
    <property type="molecule type" value="Genomic_DNA"/>
</dbReference>
<dbReference type="SUPFAM" id="SSF55821">
    <property type="entry name" value="YrdC/RibB"/>
    <property type="match status" value="1"/>
</dbReference>
<dbReference type="PROSITE" id="PS51163">
    <property type="entry name" value="YRDC"/>
    <property type="match status" value="1"/>
</dbReference>
<keyword evidence="9" id="KW-0547">Nucleotide-binding</keyword>
<organism evidence="14">
    <name type="scientific">mine drainage metagenome</name>
    <dbReference type="NCBI Taxonomy" id="410659"/>
    <lineage>
        <taxon>unclassified sequences</taxon>
        <taxon>metagenomes</taxon>
        <taxon>ecological metagenomes</taxon>
    </lineage>
</organism>
<dbReference type="InterPro" id="IPR005145">
    <property type="entry name" value="Sua5_C"/>
</dbReference>
<evidence type="ECO:0000256" key="11">
    <source>
        <dbReference type="ARBA" id="ARBA00029774"/>
    </source>
</evidence>
<dbReference type="Gene3D" id="3.90.870.10">
    <property type="entry name" value="DHBP synthase"/>
    <property type="match status" value="1"/>
</dbReference>
<evidence type="ECO:0000256" key="7">
    <source>
        <dbReference type="ARBA" id="ARBA00022694"/>
    </source>
</evidence>
<proteinExistence type="inferred from homology"/>
<evidence type="ECO:0000256" key="10">
    <source>
        <dbReference type="ARBA" id="ARBA00022840"/>
    </source>
</evidence>
<accession>A0A1J5T2Q1</accession>
<keyword evidence="7" id="KW-0819">tRNA processing</keyword>
<comment type="similarity">
    <text evidence="2">Belongs to the SUA5 family.</text>
</comment>
<evidence type="ECO:0000313" key="14">
    <source>
        <dbReference type="EMBL" id="OIR15079.1"/>
    </source>
</evidence>
<evidence type="ECO:0000256" key="12">
    <source>
        <dbReference type="ARBA" id="ARBA00048366"/>
    </source>
</evidence>
<dbReference type="Pfam" id="PF03481">
    <property type="entry name" value="Sua5_C"/>
    <property type="match status" value="1"/>
</dbReference>
<dbReference type="GO" id="GO:0005737">
    <property type="term" value="C:cytoplasm"/>
    <property type="evidence" value="ECO:0007669"/>
    <property type="project" value="UniProtKB-SubCell"/>
</dbReference>
<gene>
    <name evidence="14" type="primary">ywlC_1</name>
    <name evidence="14" type="ORF">GALL_41980</name>
</gene>
<evidence type="ECO:0000256" key="1">
    <source>
        <dbReference type="ARBA" id="ARBA00004496"/>
    </source>
</evidence>
<sequence length="336" mass="36642">MSRSVHSRQARVYRGTEPNLGLLARALKRGELVAIPTETVYGLAANALDPRACRSIFRAKGRPTADPLIVHVHDWSQLETLALPNAAARRLSEVFWPGPLTMVLPKRDMVPDIVTSGLPSVAIRMPAHRLFRRLLKRCGLPLAAPSANPFGYVSPTSAAHVAAGLGGRIDHILDGGACRIGLESTIVDLRDPRHPRILRPGAVTREQIAAVLGRPVAAKRPRNGGAVPQVAPGLLKRHYSPRTPVVLHEHISERAWRRSTADEAWLLAGKPAGGRTPDNVFWLDARGQLPAAARRLFARLRELDGRGFRRIHAELVRGTGIADAINDRLRRAAARG</sequence>
<reference evidence="14" key="1">
    <citation type="submission" date="2016-10" db="EMBL/GenBank/DDBJ databases">
        <title>Sequence of Gallionella enrichment culture.</title>
        <authorList>
            <person name="Poehlein A."/>
            <person name="Muehling M."/>
            <person name="Daniel R."/>
        </authorList>
    </citation>
    <scope>NUCLEOTIDE SEQUENCE</scope>
</reference>
<comment type="subcellular location">
    <subcellularLocation>
        <location evidence="1">Cytoplasm</location>
    </subcellularLocation>
</comment>
<keyword evidence="8 14" id="KW-0548">Nucleotidyltransferase</keyword>
<dbReference type="PANTHER" id="PTHR17490">
    <property type="entry name" value="SUA5"/>
    <property type="match status" value="1"/>
</dbReference>
<dbReference type="NCBIfam" id="TIGR00057">
    <property type="entry name" value="L-threonylcarbamoyladenylate synthase"/>
    <property type="match status" value="1"/>
</dbReference>